<dbReference type="GO" id="GO:0006310">
    <property type="term" value="P:DNA recombination"/>
    <property type="evidence" value="ECO:0007669"/>
    <property type="project" value="UniProtKB-KW"/>
</dbReference>
<dbReference type="InterPro" id="IPR022572">
    <property type="entry name" value="DNA_rep/recomb_RecO_N"/>
</dbReference>
<name>A0A2M7VFH2_9BACT</name>
<dbReference type="InterPro" id="IPR012340">
    <property type="entry name" value="NA-bd_OB-fold"/>
</dbReference>
<evidence type="ECO:0000259" key="4">
    <source>
        <dbReference type="Pfam" id="PF11967"/>
    </source>
</evidence>
<dbReference type="Proteomes" id="UP000230405">
    <property type="component" value="Unassembled WGS sequence"/>
</dbReference>
<dbReference type="PANTHER" id="PTHR33991:SF1">
    <property type="entry name" value="DNA REPAIR PROTEIN RECO"/>
    <property type="match status" value="1"/>
</dbReference>
<gene>
    <name evidence="5" type="ORF">COX77_01860</name>
</gene>
<dbReference type="AlphaFoldDB" id="A0A2M7VFH2"/>
<evidence type="ECO:0000256" key="1">
    <source>
        <dbReference type="ARBA" id="ARBA00022763"/>
    </source>
</evidence>
<dbReference type="Gene3D" id="2.40.50.140">
    <property type="entry name" value="Nucleic acid-binding proteins"/>
    <property type="match status" value="1"/>
</dbReference>
<accession>A0A2M7VFH2</accession>
<dbReference type="PANTHER" id="PTHR33991">
    <property type="entry name" value="DNA REPAIR PROTEIN RECO"/>
    <property type="match status" value="1"/>
</dbReference>
<organism evidence="5 6">
    <name type="scientific">Candidatus Komeilibacteria bacterium CG_4_10_14_0_2_um_filter_37_10</name>
    <dbReference type="NCBI Taxonomy" id="1974470"/>
    <lineage>
        <taxon>Bacteria</taxon>
        <taxon>Candidatus Komeiliibacteriota</taxon>
    </lineage>
</organism>
<proteinExistence type="predicted"/>
<sequence length="222" mass="25702">MSYCQEQVIILNKKTITNGDRWYSLLSARLGRINVLVKAAARTSSKLAGHLEIGRKSKVLLVQGSRFQRLAGAQLLSAYQEQDCDWQQLYWRRKGLLLAEQLVLTAEEGKEIFVVLDSYLTLLGDQEKRKNIPIYYCLLQAHLLTWLGWSATTEELAQINDIEWQTLSAQQRVILSKLTNLFFHRQLSWSLKLDWLKKIDCPGASFATLNKMVDNYYRYNLV</sequence>
<comment type="caution">
    <text evidence="5">The sequence shown here is derived from an EMBL/GenBank/DDBJ whole genome shotgun (WGS) entry which is preliminary data.</text>
</comment>
<dbReference type="Pfam" id="PF11967">
    <property type="entry name" value="RecO_N"/>
    <property type="match status" value="1"/>
</dbReference>
<evidence type="ECO:0000313" key="5">
    <source>
        <dbReference type="EMBL" id="PIZ99330.1"/>
    </source>
</evidence>
<reference evidence="6" key="1">
    <citation type="submission" date="2017-09" db="EMBL/GenBank/DDBJ databases">
        <title>Depth-based differentiation of microbial function through sediment-hosted aquifers and enrichment of novel symbionts in the deep terrestrial subsurface.</title>
        <authorList>
            <person name="Probst A.J."/>
            <person name="Ladd B."/>
            <person name="Jarett J.K."/>
            <person name="Geller-Mcgrath D.E."/>
            <person name="Sieber C.M.K."/>
            <person name="Emerson J.B."/>
            <person name="Anantharaman K."/>
            <person name="Thomas B.C."/>
            <person name="Malmstrom R."/>
            <person name="Stieglmeier M."/>
            <person name="Klingl A."/>
            <person name="Woyke T."/>
            <person name="Ryan C.M."/>
            <person name="Banfield J.F."/>
        </authorList>
    </citation>
    <scope>NUCLEOTIDE SEQUENCE [LARGE SCALE GENOMIC DNA]</scope>
</reference>
<protein>
    <recommendedName>
        <fullName evidence="4">DNA replication/recombination mediator RecO N-terminal domain-containing protein</fullName>
    </recommendedName>
</protein>
<dbReference type="InterPro" id="IPR003717">
    <property type="entry name" value="RecO"/>
</dbReference>
<evidence type="ECO:0000256" key="3">
    <source>
        <dbReference type="ARBA" id="ARBA00023204"/>
    </source>
</evidence>
<keyword evidence="2" id="KW-0233">DNA recombination</keyword>
<evidence type="ECO:0000256" key="2">
    <source>
        <dbReference type="ARBA" id="ARBA00023172"/>
    </source>
</evidence>
<dbReference type="EMBL" id="PFPO01000035">
    <property type="protein sequence ID" value="PIZ99330.1"/>
    <property type="molecule type" value="Genomic_DNA"/>
</dbReference>
<dbReference type="GO" id="GO:0006302">
    <property type="term" value="P:double-strand break repair"/>
    <property type="evidence" value="ECO:0007669"/>
    <property type="project" value="TreeGrafter"/>
</dbReference>
<keyword evidence="1" id="KW-0227">DNA damage</keyword>
<keyword evidence="3" id="KW-0234">DNA repair</keyword>
<evidence type="ECO:0000313" key="6">
    <source>
        <dbReference type="Proteomes" id="UP000230405"/>
    </source>
</evidence>
<feature type="domain" description="DNA replication/recombination mediator RecO N-terminal" evidence="4">
    <location>
        <begin position="1"/>
        <end position="78"/>
    </location>
</feature>
<dbReference type="GO" id="GO:0043590">
    <property type="term" value="C:bacterial nucleoid"/>
    <property type="evidence" value="ECO:0007669"/>
    <property type="project" value="TreeGrafter"/>
</dbReference>